<evidence type="ECO:0000313" key="3">
    <source>
        <dbReference type="Proteomes" id="UP000295765"/>
    </source>
</evidence>
<evidence type="ECO:0000259" key="1">
    <source>
        <dbReference type="Pfam" id="PF06568"/>
    </source>
</evidence>
<dbReference type="Pfam" id="PF06568">
    <property type="entry name" value="YjiS-like"/>
    <property type="match status" value="1"/>
</dbReference>
<keyword evidence="3" id="KW-1185">Reference proteome</keyword>
<sequence>MFKSFDLNPASSHLVNAVSSTGLFIPQGMSRFDTEVRQSLVARLGRWLQRRQQRLELARLDDRMLSDIGLSRADALAEALKPCWRD</sequence>
<proteinExistence type="predicted"/>
<dbReference type="RefSeq" id="WP_243662615.1">
    <property type="nucleotide sequence ID" value="NZ_SLWY01000009.1"/>
</dbReference>
<name>A0A4R2LPC1_9GAMM</name>
<organism evidence="2 3">
    <name type="scientific">Plasticicumulans lactativorans</name>
    <dbReference type="NCBI Taxonomy" id="1133106"/>
    <lineage>
        <taxon>Bacteria</taxon>
        <taxon>Pseudomonadati</taxon>
        <taxon>Pseudomonadota</taxon>
        <taxon>Gammaproteobacteria</taxon>
        <taxon>Candidatus Competibacteraceae</taxon>
        <taxon>Plasticicumulans</taxon>
    </lineage>
</organism>
<gene>
    <name evidence="2" type="ORF">EV699_109180</name>
</gene>
<feature type="domain" description="YjiS-like" evidence="1">
    <location>
        <begin position="40"/>
        <end position="75"/>
    </location>
</feature>
<reference evidence="2 3" key="1">
    <citation type="submission" date="2019-03" db="EMBL/GenBank/DDBJ databases">
        <title>Genomic Encyclopedia of Type Strains, Phase IV (KMG-IV): sequencing the most valuable type-strain genomes for metagenomic binning, comparative biology and taxonomic classification.</title>
        <authorList>
            <person name="Goeker M."/>
        </authorList>
    </citation>
    <scope>NUCLEOTIDE SEQUENCE [LARGE SCALE GENOMIC DNA]</scope>
    <source>
        <strain evidence="2 3">DSM 25287</strain>
    </source>
</reference>
<dbReference type="Proteomes" id="UP000295765">
    <property type="component" value="Unassembled WGS sequence"/>
</dbReference>
<dbReference type="EMBL" id="SLWY01000009">
    <property type="protein sequence ID" value="TCO81338.1"/>
    <property type="molecule type" value="Genomic_DNA"/>
</dbReference>
<dbReference type="AlphaFoldDB" id="A0A4R2LPC1"/>
<protein>
    <submittedName>
        <fullName evidence="2">Uncharacterized protein YjiS (DUF1127 family)</fullName>
    </submittedName>
</protein>
<evidence type="ECO:0000313" key="2">
    <source>
        <dbReference type="EMBL" id="TCO81338.1"/>
    </source>
</evidence>
<dbReference type="InterPro" id="IPR009506">
    <property type="entry name" value="YjiS-like"/>
</dbReference>
<comment type="caution">
    <text evidence="2">The sequence shown here is derived from an EMBL/GenBank/DDBJ whole genome shotgun (WGS) entry which is preliminary data.</text>
</comment>
<accession>A0A4R2LPC1</accession>